<dbReference type="InterPro" id="IPR029039">
    <property type="entry name" value="Flavoprotein-like_sf"/>
</dbReference>
<feature type="domain" description="NADPH-dependent FMN reductase-like" evidence="1">
    <location>
        <begin position="1"/>
        <end position="148"/>
    </location>
</feature>
<reference evidence="2 3" key="1">
    <citation type="submission" date="2016-12" db="EMBL/GenBank/DDBJ databases">
        <authorList>
            <person name="Song W.-J."/>
            <person name="Kurnit D.M."/>
        </authorList>
    </citation>
    <scope>NUCLEOTIDE SEQUENCE [LARGE SCALE GENOMIC DNA]</scope>
    <source>
        <strain evidence="2 3">DSM 18488</strain>
    </source>
</reference>
<keyword evidence="3" id="KW-1185">Reference proteome</keyword>
<dbReference type="Pfam" id="PF03358">
    <property type="entry name" value="FMN_red"/>
    <property type="match status" value="1"/>
</dbReference>
<dbReference type="STRING" id="1121416.SAMN02745220_00528"/>
<sequence>MKLLGISGSLRNGSFNTKLVYAAARRLPKGVEFSFVNCADLPLYNKDLDLEVKPQAVQNLLDSILASDCLLIASPEYNYSIPGVLKNALDWVSRPAYKSVLAGKPTAIVSASIGPVGGARMQVHLRDVLSATLTPVVQAPHFLVPQAQEKFDGEGNLVDEDTGRRLERYIQDFIVWAESLSVR</sequence>
<protein>
    <submittedName>
        <fullName evidence="2">NAD(P)H-dependent FMN reductase</fullName>
    </submittedName>
</protein>
<dbReference type="EMBL" id="FRFE01000002">
    <property type="protein sequence ID" value="SHO43819.1"/>
    <property type="molecule type" value="Genomic_DNA"/>
</dbReference>
<dbReference type="AlphaFoldDB" id="A0A1M7XXX7"/>
<dbReference type="OrthoDB" id="9812295at2"/>
<dbReference type="Gene3D" id="3.40.50.360">
    <property type="match status" value="1"/>
</dbReference>
<evidence type="ECO:0000313" key="2">
    <source>
        <dbReference type="EMBL" id="SHO43819.1"/>
    </source>
</evidence>
<accession>A0A1M7XXX7</accession>
<dbReference type="SUPFAM" id="SSF52218">
    <property type="entry name" value="Flavoproteins"/>
    <property type="match status" value="1"/>
</dbReference>
<organism evidence="2 3">
    <name type="scientific">Desulfopila aestuarii DSM 18488</name>
    <dbReference type="NCBI Taxonomy" id="1121416"/>
    <lineage>
        <taxon>Bacteria</taxon>
        <taxon>Pseudomonadati</taxon>
        <taxon>Thermodesulfobacteriota</taxon>
        <taxon>Desulfobulbia</taxon>
        <taxon>Desulfobulbales</taxon>
        <taxon>Desulfocapsaceae</taxon>
        <taxon>Desulfopila</taxon>
    </lineage>
</organism>
<dbReference type="InterPro" id="IPR005025">
    <property type="entry name" value="FMN_Rdtase-like_dom"/>
</dbReference>
<evidence type="ECO:0000313" key="3">
    <source>
        <dbReference type="Proteomes" id="UP000184603"/>
    </source>
</evidence>
<name>A0A1M7XXX7_9BACT</name>
<dbReference type="InterPro" id="IPR050712">
    <property type="entry name" value="NAD(P)H-dep_reductase"/>
</dbReference>
<evidence type="ECO:0000259" key="1">
    <source>
        <dbReference type="Pfam" id="PF03358"/>
    </source>
</evidence>
<gene>
    <name evidence="2" type="ORF">SAMN02745220_00528</name>
</gene>
<dbReference type="PANTHER" id="PTHR30543:SF21">
    <property type="entry name" value="NAD(P)H-DEPENDENT FMN REDUCTASE LOT6"/>
    <property type="match status" value="1"/>
</dbReference>
<dbReference type="GO" id="GO:0005829">
    <property type="term" value="C:cytosol"/>
    <property type="evidence" value="ECO:0007669"/>
    <property type="project" value="TreeGrafter"/>
</dbReference>
<dbReference type="GO" id="GO:0010181">
    <property type="term" value="F:FMN binding"/>
    <property type="evidence" value="ECO:0007669"/>
    <property type="project" value="TreeGrafter"/>
</dbReference>
<dbReference type="PANTHER" id="PTHR30543">
    <property type="entry name" value="CHROMATE REDUCTASE"/>
    <property type="match status" value="1"/>
</dbReference>
<proteinExistence type="predicted"/>
<dbReference type="GO" id="GO:0016491">
    <property type="term" value="F:oxidoreductase activity"/>
    <property type="evidence" value="ECO:0007669"/>
    <property type="project" value="InterPro"/>
</dbReference>
<dbReference type="Proteomes" id="UP000184603">
    <property type="component" value="Unassembled WGS sequence"/>
</dbReference>
<dbReference type="RefSeq" id="WP_073611895.1">
    <property type="nucleotide sequence ID" value="NZ_FRFE01000002.1"/>
</dbReference>